<feature type="domain" description="Ribosomal RNA methyltransferase FtsJ" evidence="13">
    <location>
        <begin position="32"/>
        <end position="212"/>
    </location>
</feature>
<dbReference type="PIRSF" id="PIRSF005461">
    <property type="entry name" value="23S_rRNA_mtase"/>
    <property type="match status" value="1"/>
</dbReference>
<dbReference type="EMBL" id="NHMP01000003">
    <property type="protein sequence ID" value="OXE49828.1"/>
    <property type="molecule type" value="Genomic_DNA"/>
</dbReference>
<evidence type="ECO:0000256" key="7">
    <source>
        <dbReference type="ARBA" id="ARBA00041129"/>
    </source>
</evidence>
<dbReference type="SUPFAM" id="SSF53335">
    <property type="entry name" value="S-adenosyl-L-methionine-dependent methyltransferases"/>
    <property type="match status" value="1"/>
</dbReference>
<comment type="function">
    <text evidence="5 11">Specifically methylates the uridine in position 2552 of 23S rRNA at the 2'-O position of the ribose in the fully assembled 50S ribosomal subunit.</text>
</comment>
<evidence type="ECO:0000256" key="5">
    <source>
        <dbReference type="ARBA" id="ARBA00037569"/>
    </source>
</evidence>
<dbReference type="AlphaFoldDB" id="A0A227KPC5"/>
<keyword evidence="4 11" id="KW-0949">S-adenosyl-L-methionine</keyword>
<dbReference type="EC" id="2.1.1.166" evidence="6 11"/>
<evidence type="ECO:0000256" key="1">
    <source>
        <dbReference type="ARBA" id="ARBA00022552"/>
    </source>
</evidence>
<evidence type="ECO:0000256" key="3">
    <source>
        <dbReference type="ARBA" id="ARBA00022679"/>
    </source>
</evidence>
<sequence>MPVSEKKLRSNPAWIKRHINDPFVKQSVKDGYRARSVYKLIELNDKDKIIKKGMTVVDLGAAPGSWSQVVKEKLMGPDGKIQGRAIALDILPMDPIEGVNFIQGDFREQEVADQLTELLQGEKVDVVLSDMAPNLSGVAAADAARCLLLNELALDFAKENLKKNGAFVCKVFQGSGYSQFVEQCKKLFKKVASRKPEASRTSSAEVYIVARDLK</sequence>
<evidence type="ECO:0000256" key="10">
    <source>
        <dbReference type="ARBA" id="ARBA00048970"/>
    </source>
</evidence>
<accession>A0A227KPC5</accession>
<comment type="caution">
    <text evidence="14">The sequence shown here is derived from an EMBL/GenBank/DDBJ whole genome shotgun (WGS) entry which is preliminary data.</text>
</comment>
<comment type="catalytic activity">
    <reaction evidence="10 11">
        <text>uridine(2552) in 23S rRNA + S-adenosyl-L-methionine = 2'-O-methyluridine(2552) in 23S rRNA + S-adenosyl-L-homocysteine + H(+)</text>
        <dbReference type="Rhea" id="RHEA:42720"/>
        <dbReference type="Rhea" id="RHEA-COMP:10202"/>
        <dbReference type="Rhea" id="RHEA-COMP:10203"/>
        <dbReference type="ChEBI" id="CHEBI:15378"/>
        <dbReference type="ChEBI" id="CHEBI:57856"/>
        <dbReference type="ChEBI" id="CHEBI:59789"/>
        <dbReference type="ChEBI" id="CHEBI:65315"/>
        <dbReference type="ChEBI" id="CHEBI:74478"/>
        <dbReference type="EC" id="2.1.1.166"/>
    </reaction>
</comment>
<dbReference type="PANTHER" id="PTHR10920">
    <property type="entry name" value="RIBOSOMAL RNA METHYLTRANSFERASE"/>
    <property type="match status" value="1"/>
</dbReference>
<dbReference type="InterPro" id="IPR015507">
    <property type="entry name" value="rRNA-MeTfrase_E"/>
</dbReference>
<feature type="active site" description="Proton acceptor" evidence="11 12">
    <location>
        <position position="170"/>
    </location>
</feature>
<dbReference type="RefSeq" id="WP_066593429.1">
    <property type="nucleotide sequence ID" value="NZ_CAMQZD010000006.1"/>
</dbReference>
<protein>
    <recommendedName>
        <fullName evidence="7 11">Ribosomal RNA large subunit methyltransferase E</fullName>
        <ecNumber evidence="6 11">2.1.1.166</ecNumber>
    </recommendedName>
    <alternativeName>
        <fullName evidence="9 11">23S rRNA Um2552 methyltransferase</fullName>
    </alternativeName>
    <alternativeName>
        <fullName evidence="8 11">rRNA (uridine-2'-O-)-methyltransferase</fullName>
    </alternativeName>
</protein>
<feature type="binding site" evidence="11">
    <location>
        <position position="130"/>
    </location>
    <ligand>
        <name>S-adenosyl-L-methionine</name>
        <dbReference type="ChEBI" id="CHEBI:59789"/>
    </ligand>
</feature>
<evidence type="ECO:0000256" key="8">
    <source>
        <dbReference type="ARBA" id="ARBA00041995"/>
    </source>
</evidence>
<evidence type="ECO:0000259" key="13">
    <source>
        <dbReference type="Pfam" id="PF01728"/>
    </source>
</evidence>
<dbReference type="GeneID" id="78361732"/>
<dbReference type="InterPro" id="IPR029063">
    <property type="entry name" value="SAM-dependent_MTases_sf"/>
</dbReference>
<evidence type="ECO:0000256" key="11">
    <source>
        <dbReference type="HAMAP-Rule" id="MF_01547"/>
    </source>
</evidence>
<dbReference type="PANTHER" id="PTHR10920:SF18">
    <property type="entry name" value="RRNA METHYLTRANSFERASE 2, MITOCHONDRIAL"/>
    <property type="match status" value="1"/>
</dbReference>
<keyword evidence="2 11" id="KW-0489">Methyltransferase</keyword>
<dbReference type="GO" id="GO:0005737">
    <property type="term" value="C:cytoplasm"/>
    <property type="evidence" value="ECO:0007669"/>
    <property type="project" value="UniProtKB-SubCell"/>
</dbReference>
<dbReference type="Pfam" id="PF01728">
    <property type="entry name" value="FtsJ"/>
    <property type="match status" value="1"/>
</dbReference>
<evidence type="ECO:0000313" key="15">
    <source>
        <dbReference type="Proteomes" id="UP000214610"/>
    </source>
</evidence>
<reference evidence="15" key="1">
    <citation type="submission" date="2017-05" db="EMBL/GenBank/DDBJ databases">
        <title>Improved OligoMM genomes.</title>
        <authorList>
            <person name="Garzetti D."/>
        </authorList>
    </citation>
    <scope>NUCLEOTIDE SEQUENCE [LARGE SCALE GENOMIC DNA]</scope>
    <source>
        <strain evidence="15">YL45</strain>
    </source>
</reference>
<dbReference type="HAMAP" id="MF_01547">
    <property type="entry name" value="RNA_methyltr_E"/>
    <property type="match status" value="1"/>
</dbReference>
<feature type="binding site" evidence="11">
    <location>
        <position position="66"/>
    </location>
    <ligand>
        <name>S-adenosyl-L-methionine</name>
        <dbReference type="ChEBI" id="CHEBI:59789"/>
    </ligand>
</feature>
<organism evidence="14 15">
    <name type="scientific">Turicimonas muris</name>
    <dbReference type="NCBI Taxonomy" id="1796652"/>
    <lineage>
        <taxon>Bacteria</taxon>
        <taxon>Pseudomonadati</taxon>
        <taxon>Pseudomonadota</taxon>
        <taxon>Betaproteobacteria</taxon>
        <taxon>Burkholderiales</taxon>
        <taxon>Sutterellaceae</taxon>
        <taxon>Turicimonas</taxon>
    </lineage>
</organism>
<name>A0A227KPC5_9BURK</name>
<evidence type="ECO:0000313" key="14">
    <source>
        <dbReference type="EMBL" id="OXE49828.1"/>
    </source>
</evidence>
<dbReference type="FunFam" id="3.40.50.150:FF:000005">
    <property type="entry name" value="Ribosomal RNA large subunit methyltransferase E"/>
    <property type="match status" value="1"/>
</dbReference>
<evidence type="ECO:0000256" key="4">
    <source>
        <dbReference type="ARBA" id="ARBA00022691"/>
    </source>
</evidence>
<gene>
    <name evidence="11" type="primary">rlmE</name>
    <name evidence="11" type="synonym">ftsJ</name>
    <name evidence="11" type="synonym">rrmJ</name>
    <name evidence="14" type="ORF">ADH67_06795</name>
</gene>
<comment type="similarity">
    <text evidence="11">Belongs to the class I-like SAM-binding methyltransferase superfamily. RNA methyltransferase RlmE family.</text>
</comment>
<dbReference type="Proteomes" id="UP000214610">
    <property type="component" value="Unassembled WGS sequence"/>
</dbReference>
<feature type="binding site" evidence="11">
    <location>
        <position position="89"/>
    </location>
    <ligand>
        <name>S-adenosyl-L-methionine</name>
        <dbReference type="ChEBI" id="CHEBI:59789"/>
    </ligand>
</feature>
<keyword evidence="1 11" id="KW-0698">rRNA processing</keyword>
<evidence type="ECO:0000256" key="6">
    <source>
        <dbReference type="ARBA" id="ARBA00038861"/>
    </source>
</evidence>
<evidence type="ECO:0000256" key="9">
    <source>
        <dbReference type="ARBA" id="ARBA00042745"/>
    </source>
</evidence>
<feature type="binding site" evidence="11">
    <location>
        <position position="105"/>
    </location>
    <ligand>
        <name>S-adenosyl-L-methionine</name>
        <dbReference type="ChEBI" id="CHEBI:59789"/>
    </ligand>
</feature>
<comment type="subcellular location">
    <subcellularLocation>
        <location evidence="11">Cytoplasm</location>
    </subcellularLocation>
</comment>
<feature type="binding site" evidence="11">
    <location>
        <position position="64"/>
    </location>
    <ligand>
        <name>S-adenosyl-L-methionine</name>
        <dbReference type="ChEBI" id="CHEBI:59789"/>
    </ligand>
</feature>
<keyword evidence="11" id="KW-0963">Cytoplasm</keyword>
<proteinExistence type="inferred from homology"/>
<dbReference type="InterPro" id="IPR002877">
    <property type="entry name" value="RNA_MeTrfase_FtsJ_dom"/>
</dbReference>
<dbReference type="Gene3D" id="3.40.50.150">
    <property type="entry name" value="Vaccinia Virus protein VP39"/>
    <property type="match status" value="1"/>
</dbReference>
<dbReference type="GO" id="GO:0008650">
    <property type="term" value="F:rRNA (uridine-2'-O-)-methyltransferase activity"/>
    <property type="evidence" value="ECO:0007669"/>
    <property type="project" value="UniProtKB-UniRule"/>
</dbReference>
<evidence type="ECO:0000256" key="12">
    <source>
        <dbReference type="PIRSR" id="PIRSR005461-1"/>
    </source>
</evidence>
<keyword evidence="3 11" id="KW-0808">Transferase</keyword>
<evidence type="ECO:0000256" key="2">
    <source>
        <dbReference type="ARBA" id="ARBA00022603"/>
    </source>
</evidence>
<dbReference type="InterPro" id="IPR050082">
    <property type="entry name" value="RNA_methyltr_RlmE"/>
</dbReference>
<keyword evidence="15" id="KW-1185">Reference proteome</keyword>